<evidence type="ECO:0000256" key="1">
    <source>
        <dbReference type="SAM" id="Phobius"/>
    </source>
</evidence>
<keyword evidence="1" id="KW-0472">Membrane</keyword>
<gene>
    <name evidence="2" type="ORF">AVDCRST_MAG66-608</name>
</gene>
<keyword evidence="1" id="KW-1133">Transmembrane helix</keyword>
<reference evidence="2" key="1">
    <citation type="submission" date="2020-02" db="EMBL/GenBank/DDBJ databases">
        <authorList>
            <person name="Meier V. D."/>
        </authorList>
    </citation>
    <scope>NUCLEOTIDE SEQUENCE</scope>
    <source>
        <strain evidence="2">AVDCRST_MAG66</strain>
    </source>
</reference>
<protein>
    <submittedName>
        <fullName evidence="2">Uncharacterized protein</fullName>
    </submittedName>
</protein>
<feature type="transmembrane region" description="Helical" evidence="1">
    <location>
        <begin position="37"/>
        <end position="58"/>
    </location>
</feature>
<organism evidence="2">
    <name type="scientific">uncultured Pseudonocardia sp</name>
    <dbReference type="NCBI Taxonomy" id="211455"/>
    <lineage>
        <taxon>Bacteria</taxon>
        <taxon>Bacillati</taxon>
        <taxon>Actinomycetota</taxon>
        <taxon>Actinomycetes</taxon>
        <taxon>Pseudonocardiales</taxon>
        <taxon>Pseudonocardiaceae</taxon>
        <taxon>Pseudonocardia</taxon>
        <taxon>environmental samples</taxon>
    </lineage>
</organism>
<keyword evidence="1" id="KW-0812">Transmembrane</keyword>
<feature type="non-terminal residue" evidence="2">
    <location>
        <position position="98"/>
    </location>
</feature>
<name>A0A6J4NFP8_9PSEU</name>
<evidence type="ECO:0000313" key="2">
    <source>
        <dbReference type="EMBL" id="CAA9386084.1"/>
    </source>
</evidence>
<accession>A0A6J4NFP8</accession>
<dbReference type="AlphaFoldDB" id="A0A6J4NFP8"/>
<feature type="transmembrane region" description="Helical" evidence="1">
    <location>
        <begin position="70"/>
        <end position="97"/>
    </location>
</feature>
<sequence length="98" mass="9438">MSIVPTPTRVPAVPVLATALGAQVVDDLLFLVRPLGLLGPLAGISAILLTAAGARALARGRTGPAALRTGLAVGGASALIGLVIGGLGLVTVLLAGLT</sequence>
<proteinExistence type="predicted"/>
<dbReference type="EMBL" id="CADCUS010000087">
    <property type="protein sequence ID" value="CAA9386084.1"/>
    <property type="molecule type" value="Genomic_DNA"/>
</dbReference>